<name>A0A0J7NFZ0_LASNI</name>
<protein>
    <submittedName>
        <fullName evidence="6">Reverse transcriptase</fullName>
    </submittedName>
</protein>
<feature type="region of interest" description="Disordered" evidence="3">
    <location>
        <begin position="618"/>
        <end position="643"/>
    </location>
</feature>
<dbReference type="InterPro" id="IPR000477">
    <property type="entry name" value="RT_dom"/>
</dbReference>
<feature type="compositionally biased region" description="Low complexity" evidence="3">
    <location>
        <begin position="618"/>
        <end position="628"/>
    </location>
</feature>
<dbReference type="Pfam" id="PF14529">
    <property type="entry name" value="Exo_endo_phos_2"/>
    <property type="match status" value="1"/>
</dbReference>
<feature type="region of interest" description="Disordered" evidence="3">
    <location>
        <begin position="361"/>
        <end position="389"/>
    </location>
</feature>
<evidence type="ECO:0000313" key="6">
    <source>
        <dbReference type="EMBL" id="KMQ91485.1"/>
    </source>
</evidence>
<dbReference type="Gene3D" id="4.10.60.10">
    <property type="entry name" value="Zinc finger, CCHC-type"/>
    <property type="match status" value="1"/>
</dbReference>
<feature type="domain" description="CCHC-type" evidence="4">
    <location>
        <begin position="969"/>
        <end position="982"/>
    </location>
</feature>
<dbReference type="OrthoDB" id="7555308at2759"/>
<feature type="compositionally biased region" description="Low complexity" evidence="3">
    <location>
        <begin position="174"/>
        <end position="187"/>
    </location>
</feature>
<feature type="domain" description="Reverse transcriptase" evidence="5">
    <location>
        <begin position="1464"/>
        <end position="1744"/>
    </location>
</feature>
<keyword evidence="1" id="KW-0862">Zinc</keyword>
<dbReference type="Proteomes" id="UP000036403">
    <property type="component" value="Unassembled WGS sequence"/>
</dbReference>
<keyword evidence="2" id="KW-0175">Coiled coil</keyword>
<keyword evidence="6" id="KW-0808">Transferase</keyword>
<feature type="compositionally biased region" description="Basic residues" evidence="3">
    <location>
        <begin position="281"/>
        <end position="294"/>
    </location>
</feature>
<dbReference type="SUPFAM" id="SSF56219">
    <property type="entry name" value="DNase I-like"/>
    <property type="match status" value="1"/>
</dbReference>
<dbReference type="InterPro" id="IPR001878">
    <property type="entry name" value="Znf_CCHC"/>
</dbReference>
<reference evidence="6 7" key="1">
    <citation type="submission" date="2015-04" db="EMBL/GenBank/DDBJ databases">
        <title>Lasius niger genome sequencing.</title>
        <authorList>
            <person name="Konorov E.A."/>
            <person name="Nikitin M.A."/>
            <person name="Kirill M.V."/>
            <person name="Chang P."/>
        </authorList>
    </citation>
    <scope>NUCLEOTIDE SEQUENCE [LARGE SCALE GENOMIC DNA]</scope>
    <source>
        <tissue evidence="6">Whole</tissue>
    </source>
</reference>
<dbReference type="InterPro" id="IPR005135">
    <property type="entry name" value="Endo/exonuclease/phosphatase"/>
</dbReference>
<keyword evidence="6" id="KW-0695">RNA-directed DNA polymerase</keyword>
<dbReference type="InterPro" id="IPR036691">
    <property type="entry name" value="Endo/exonu/phosph_ase_sf"/>
</dbReference>
<feature type="region of interest" description="Disordered" evidence="3">
    <location>
        <begin position="114"/>
        <end position="192"/>
    </location>
</feature>
<dbReference type="InterPro" id="IPR036875">
    <property type="entry name" value="Znf_CCHC_sf"/>
</dbReference>
<feature type="region of interest" description="Disordered" evidence="3">
    <location>
        <begin position="220"/>
        <end position="334"/>
    </location>
</feature>
<organism evidence="6 7">
    <name type="scientific">Lasius niger</name>
    <name type="common">Black garden ant</name>
    <dbReference type="NCBI Taxonomy" id="67767"/>
    <lineage>
        <taxon>Eukaryota</taxon>
        <taxon>Metazoa</taxon>
        <taxon>Ecdysozoa</taxon>
        <taxon>Arthropoda</taxon>
        <taxon>Hexapoda</taxon>
        <taxon>Insecta</taxon>
        <taxon>Pterygota</taxon>
        <taxon>Neoptera</taxon>
        <taxon>Endopterygota</taxon>
        <taxon>Hymenoptera</taxon>
        <taxon>Apocrita</taxon>
        <taxon>Aculeata</taxon>
        <taxon>Formicoidea</taxon>
        <taxon>Formicidae</taxon>
        <taxon>Formicinae</taxon>
        <taxon>Lasius</taxon>
        <taxon>Lasius</taxon>
    </lineage>
</organism>
<proteinExistence type="predicted"/>
<feature type="region of interest" description="Disordered" evidence="3">
    <location>
        <begin position="2028"/>
        <end position="2055"/>
    </location>
</feature>
<feature type="compositionally biased region" description="Basic and acidic residues" evidence="3">
    <location>
        <begin position="712"/>
        <end position="729"/>
    </location>
</feature>
<keyword evidence="1" id="KW-0863">Zinc-finger</keyword>
<feature type="coiled-coil region" evidence="2">
    <location>
        <begin position="483"/>
        <end position="547"/>
    </location>
</feature>
<dbReference type="GO" id="GO:0003676">
    <property type="term" value="F:nucleic acid binding"/>
    <property type="evidence" value="ECO:0007669"/>
    <property type="project" value="InterPro"/>
</dbReference>
<evidence type="ECO:0000259" key="5">
    <source>
        <dbReference type="PROSITE" id="PS50878"/>
    </source>
</evidence>
<dbReference type="Gene3D" id="3.60.10.10">
    <property type="entry name" value="Endonuclease/exonuclease/phosphatase"/>
    <property type="match status" value="1"/>
</dbReference>
<feature type="region of interest" description="Disordered" evidence="3">
    <location>
        <begin position="665"/>
        <end position="783"/>
    </location>
</feature>
<evidence type="ECO:0000313" key="7">
    <source>
        <dbReference type="Proteomes" id="UP000036403"/>
    </source>
</evidence>
<evidence type="ECO:0000256" key="2">
    <source>
        <dbReference type="SAM" id="Coils"/>
    </source>
</evidence>
<dbReference type="PROSITE" id="PS50878">
    <property type="entry name" value="RT_POL"/>
    <property type="match status" value="1"/>
</dbReference>
<evidence type="ECO:0000256" key="3">
    <source>
        <dbReference type="SAM" id="MobiDB-lite"/>
    </source>
</evidence>
<comment type="caution">
    <text evidence="6">The sequence shown here is derived from an EMBL/GenBank/DDBJ whole genome shotgun (WGS) entry which is preliminary data.</text>
</comment>
<feature type="compositionally biased region" description="Basic and acidic residues" evidence="3">
    <location>
        <begin position="756"/>
        <end position="772"/>
    </location>
</feature>
<evidence type="ECO:0000259" key="4">
    <source>
        <dbReference type="PROSITE" id="PS50158"/>
    </source>
</evidence>
<feature type="compositionally biased region" description="Basic and acidic residues" evidence="3">
    <location>
        <begin position="114"/>
        <end position="126"/>
    </location>
</feature>
<dbReference type="EMBL" id="LBMM01005474">
    <property type="protein sequence ID" value="KMQ91485.1"/>
    <property type="molecule type" value="Genomic_DNA"/>
</dbReference>
<dbReference type="CDD" id="cd09077">
    <property type="entry name" value="R1-I-EN"/>
    <property type="match status" value="1"/>
</dbReference>
<dbReference type="Pfam" id="PF00078">
    <property type="entry name" value="RVT_1"/>
    <property type="match status" value="1"/>
</dbReference>
<gene>
    <name evidence="6" type="ORF">RF55_8637</name>
</gene>
<dbReference type="PROSITE" id="PS50158">
    <property type="entry name" value="ZF_CCHC"/>
    <property type="match status" value="1"/>
</dbReference>
<dbReference type="SUPFAM" id="SSF56672">
    <property type="entry name" value="DNA/RNA polymerases"/>
    <property type="match status" value="1"/>
</dbReference>
<feature type="compositionally biased region" description="Low complexity" evidence="3">
    <location>
        <begin position="2031"/>
        <end position="2041"/>
    </location>
</feature>
<feature type="non-terminal residue" evidence="6">
    <location>
        <position position="1"/>
    </location>
</feature>
<feature type="compositionally biased region" description="Basic and acidic residues" evidence="3">
    <location>
        <begin position="141"/>
        <end position="150"/>
    </location>
</feature>
<keyword evidence="7" id="KW-1185">Reference proteome</keyword>
<feature type="compositionally biased region" description="Polar residues" evidence="3">
    <location>
        <begin position="312"/>
        <end position="323"/>
    </location>
</feature>
<sequence length="2055" mass="230001">RICGDELLTLNLSPESSFLDRPFNSPSVLRGDDLERTRVNLSRLDTTLGPPSSRVICAVESQDLIHKIEKVQDRIDTINHEIAIKNASLKKLDAVAGTVLEGLISDVNLEVDQRAGRARRRGEASRPRGGPPRTRSPKNYDNMEMHKDKVITVPPQGIRTPSGRRESPTVPGALPSSSSVGPTLSSPTGGGCELATVEGEVDPRDPLDLTFVDCPAMLEDMPRAPSQVPSLPGSQEDLEVASTPSKNTRSSKRKAKKTSPDAITPSSEELAATTGRVPKIILRKTKERSRKKKRIMESEEDPNSEPENTSSFEMSTESDTSAKLGTKGKKRTSKIISEEDSEVEYTGTEYLDPEYSKKLRSGGGIVEQGPARKPAESSPQESDRRIINRRKKKDSFRLWSAEEDGEDDDTEFCPEELKVMGATAIGAIGIDCLKTTEFERKNSPNINGAISGIMKRKIRRAADVINTLVYKAESKGDPKYLRVKNRELEAENEKLKLEEVLRKRELEDMRAIVADLKREVYELKGRLDDAEEDARRARESYRITRRTLLKGDKNGAAAEVVVPSPSCVDSMLSTRQVEVDMQAESNMLGDSASGSQQLSGVKRTDDCMDVEIAEPPAASAAAMTPSTTKPGNGEVGHINSGQNSQIDDINLRIKDLVRRKRELKREAELERSEAGSGGPLHNLEKPLPQRVPKSRPRITSNTQIVPPRSSIKKVEFSDGNRTDSSRQKWTEVLSNRSKGRGKLNKSAAAPPSSINRDQRGATNKDRIPEKPKAPIRRPPKSSAVMITGNRENFSYADALRKARSAISLNDLKIDKTKIRKAANGSLLIEVMGPGGAEKASKLRDQIHEVLKDDARVTRPITKGEVRLIGLHDATSPKEIIDAISKYGNCLNEDIKLGPIHPLRNGLFTVWVQCPLGAAIRTANYGKIGIGWTQVRVDLLNNRPIQCFRCWRFGHLKHSCSSKEDYAGSCFRCGGEGHIARTCSAPPACKVCKLDGRAFDHRLGSNLCPAVNVNRSRRALDLLLHQAREIGAGLLIVSEPCNNIASSDKWFISLDNSSAIYVDPDLINFRCRLETRGDKFVAIRCGPYLITSVYISPNLNLQEFDAFLSDLSVMLSSRTDKVIVAGDFNAKAGLWGSNVTNQRGLQVVRWAAERDLRINNEGDVPTCVRPQGSSIVDLTWSSPDLQPLITNWQVRESMEWLSDHVCISFDISTSRPNLPPNRGLNRRWNLRKLDRDIFRAVLVWGSRDPEAEDTLDLDQSIKYLDKLMEEACDAAAPRIGPRRPRRSAYWWSESVATLRTTCIHARRAWQRAKRRHRSPAAIIDLGIIYKTARKNLRLEINRLKAKAWQELLESVDRDPWGLPYKLVLGKLRPAAPGLSELLDPNELTGLLDSLFPKNNLPDPIRDWSDFVWSDEWSISLEEVRNALKKGSSSLSKAPGPDGFRLILWKRAPGEIDYWVTHIFNMCLRKGEFPLSWKRANLVLIPKANSPNAGLPVADVPKARPICLLDELGKTFERVLAERIHLWQSANPDSDLSGYQFGFRKNRSTCDALLLVRRVTSAAVKNGGFAFVVSLDIKNAFNSIPWRKIRRALWNNGYPPYICRILDSYFSDRVIRFLDRDGHWGSRNMEAGVPQGSVLGPVLWNVAFDEVLGIADDDENSRIICYADDTLIVVTGDDLKITQLRASILVARVILVIKRLGLGVAKEKTEAILFHKRGVTNLPASILVEDTPVKFSSAIKYLGIFIDVNWVFSYHFHYVEEKANRVVRALNRLMPNLRGPDERRRRLFANVVLSVILYGAPVWGDVFARRSCVQSGLYRLHRSVAQRVISAYRTVSSNAALLLARLPPLKLLASSRKRTYDRVKELRNNGNIDGISKKEIRESEFVELCNSWRTSLEKPNLPGEFTILLILPRLEEWLTRDTINGMTFHLTQVLTGHGCFSRFLHRIQKRPDTFCFMCGMDEEDDALHTIRDCPTWDTRRLDLREKLALPRDFTLSDVMDGIMSSRELWVAFSSFIEGIMREKEEEERRLERVVSSSSSSPSSFVADDGSGSDESDP</sequence>
<accession>A0A0J7NFZ0</accession>
<dbReference type="GO" id="GO:0008270">
    <property type="term" value="F:zinc ion binding"/>
    <property type="evidence" value="ECO:0007669"/>
    <property type="project" value="UniProtKB-KW"/>
</dbReference>
<evidence type="ECO:0000256" key="1">
    <source>
        <dbReference type="PROSITE-ProRule" id="PRU00047"/>
    </source>
</evidence>
<dbReference type="PANTHER" id="PTHR19446">
    <property type="entry name" value="REVERSE TRANSCRIPTASES"/>
    <property type="match status" value="1"/>
</dbReference>
<dbReference type="SUPFAM" id="SSF57756">
    <property type="entry name" value="Retrovirus zinc finger-like domains"/>
    <property type="match status" value="1"/>
</dbReference>
<dbReference type="InterPro" id="IPR043502">
    <property type="entry name" value="DNA/RNA_pol_sf"/>
</dbReference>
<dbReference type="STRING" id="67767.A0A0J7NFZ0"/>
<dbReference type="GO" id="GO:0003964">
    <property type="term" value="F:RNA-directed DNA polymerase activity"/>
    <property type="evidence" value="ECO:0007669"/>
    <property type="project" value="UniProtKB-KW"/>
</dbReference>
<dbReference type="PaxDb" id="67767-A0A0J7NFZ0"/>
<keyword evidence="6" id="KW-0548">Nucleotidyltransferase</keyword>
<dbReference type="SMART" id="SM00343">
    <property type="entry name" value="ZnF_C2HC"/>
    <property type="match status" value="3"/>
</dbReference>
<dbReference type="CDD" id="cd01650">
    <property type="entry name" value="RT_nLTR_like"/>
    <property type="match status" value="1"/>
</dbReference>
<keyword evidence="1" id="KW-0479">Metal-binding</keyword>